<protein>
    <recommendedName>
        <fullName evidence="5">P-type ATPase C-terminal domain-containing protein</fullName>
    </recommendedName>
</protein>
<dbReference type="SUPFAM" id="SSF81665">
    <property type="entry name" value="Calcium ATPase, transmembrane domain M"/>
    <property type="match status" value="1"/>
</dbReference>
<dbReference type="Pfam" id="PF16212">
    <property type="entry name" value="PhoLip_ATPase_C"/>
    <property type="match status" value="2"/>
</dbReference>
<dbReference type="Proteomes" id="UP000518266">
    <property type="component" value="Unassembled WGS sequence"/>
</dbReference>
<dbReference type="AlphaFoldDB" id="A0A7J5Y7W3"/>
<feature type="domain" description="P-type ATPase C-terminal" evidence="5">
    <location>
        <begin position="6"/>
        <end position="110"/>
    </location>
</feature>
<evidence type="ECO:0000256" key="2">
    <source>
        <dbReference type="ARBA" id="ARBA00022723"/>
    </source>
</evidence>
<evidence type="ECO:0000256" key="3">
    <source>
        <dbReference type="ARBA" id="ARBA00022842"/>
    </source>
</evidence>
<evidence type="ECO:0000313" key="7">
    <source>
        <dbReference type="Proteomes" id="UP000518266"/>
    </source>
</evidence>
<name>A0A7J5Y7W3_DISMA</name>
<evidence type="ECO:0000259" key="5">
    <source>
        <dbReference type="Pfam" id="PF16212"/>
    </source>
</evidence>
<accession>A0A7J5Y7W3</accession>
<feature type="transmembrane region" description="Helical" evidence="4">
    <location>
        <begin position="192"/>
        <end position="210"/>
    </location>
</feature>
<evidence type="ECO:0000256" key="1">
    <source>
        <dbReference type="ARBA" id="ARBA00004141"/>
    </source>
</evidence>
<feature type="domain" description="P-type ATPase C-terminal" evidence="5">
    <location>
        <begin position="113"/>
        <end position="210"/>
    </location>
</feature>
<dbReference type="EMBL" id="JAAKFY010000015">
    <property type="protein sequence ID" value="KAF3844418.1"/>
    <property type="molecule type" value="Genomic_DNA"/>
</dbReference>
<feature type="transmembrane region" description="Helical" evidence="4">
    <location>
        <begin position="111"/>
        <end position="135"/>
    </location>
</feature>
<dbReference type="GO" id="GO:0045332">
    <property type="term" value="P:phospholipid translocation"/>
    <property type="evidence" value="ECO:0007669"/>
    <property type="project" value="TreeGrafter"/>
</dbReference>
<dbReference type="PANTHER" id="PTHR24092">
    <property type="entry name" value="PROBABLE PHOSPHOLIPID-TRANSPORTING ATPASE"/>
    <property type="match status" value="1"/>
</dbReference>
<dbReference type="GO" id="GO:0140326">
    <property type="term" value="F:ATPase-coupled intramembrane lipid transporter activity"/>
    <property type="evidence" value="ECO:0007669"/>
    <property type="project" value="TreeGrafter"/>
</dbReference>
<comment type="subcellular location">
    <subcellularLocation>
        <location evidence="1">Membrane</location>
        <topology evidence="1">Multi-pass membrane protein</topology>
    </subcellularLocation>
</comment>
<dbReference type="GO" id="GO:0046872">
    <property type="term" value="F:metal ion binding"/>
    <property type="evidence" value="ECO:0007669"/>
    <property type="project" value="UniProtKB-KW"/>
</dbReference>
<feature type="transmembrane region" description="Helical" evidence="4">
    <location>
        <begin position="147"/>
        <end position="172"/>
    </location>
</feature>
<keyword evidence="2" id="KW-0479">Metal-binding</keyword>
<keyword evidence="7" id="KW-1185">Reference proteome</keyword>
<evidence type="ECO:0000313" key="6">
    <source>
        <dbReference type="EMBL" id="KAF3844418.1"/>
    </source>
</evidence>
<organism evidence="6 7">
    <name type="scientific">Dissostichus mawsoni</name>
    <name type="common">Antarctic cod</name>
    <dbReference type="NCBI Taxonomy" id="36200"/>
    <lineage>
        <taxon>Eukaryota</taxon>
        <taxon>Metazoa</taxon>
        <taxon>Chordata</taxon>
        <taxon>Craniata</taxon>
        <taxon>Vertebrata</taxon>
        <taxon>Euteleostomi</taxon>
        <taxon>Actinopterygii</taxon>
        <taxon>Neopterygii</taxon>
        <taxon>Teleostei</taxon>
        <taxon>Neoteleostei</taxon>
        <taxon>Acanthomorphata</taxon>
        <taxon>Eupercaria</taxon>
        <taxon>Perciformes</taxon>
        <taxon>Notothenioidei</taxon>
        <taxon>Nototheniidae</taxon>
        <taxon>Dissostichus</taxon>
    </lineage>
</organism>
<dbReference type="GO" id="GO:0005886">
    <property type="term" value="C:plasma membrane"/>
    <property type="evidence" value="ECO:0007669"/>
    <property type="project" value="TreeGrafter"/>
</dbReference>
<feature type="transmembrane region" description="Helical" evidence="4">
    <location>
        <begin position="38"/>
        <end position="57"/>
    </location>
</feature>
<comment type="caution">
    <text evidence="6">The sequence shown here is derived from an EMBL/GenBank/DDBJ whole genome shotgun (WGS) entry which is preliminary data.</text>
</comment>
<reference evidence="6 7" key="1">
    <citation type="submission" date="2020-03" db="EMBL/GenBank/DDBJ databases">
        <title>Dissostichus mawsoni Genome sequencing and assembly.</title>
        <authorList>
            <person name="Park H."/>
        </authorList>
    </citation>
    <scope>NUCLEOTIDE SEQUENCE [LARGE SCALE GENOMIC DNA]</scope>
    <source>
        <strain evidence="6">DM0001</strain>
        <tissue evidence="6">Muscle</tissue>
    </source>
</reference>
<dbReference type="PANTHER" id="PTHR24092:SF84">
    <property type="entry name" value="PHOSPHOLIPID-TRANSPORTING ATPASE VD"/>
    <property type="match status" value="1"/>
</dbReference>
<keyword evidence="4" id="KW-0472">Membrane</keyword>
<keyword evidence="4" id="KW-0812">Transmembrane</keyword>
<evidence type="ECO:0000256" key="4">
    <source>
        <dbReference type="SAM" id="Phobius"/>
    </source>
</evidence>
<keyword evidence="4" id="KW-1133">Transmembrane helix</keyword>
<proteinExistence type="predicted"/>
<dbReference type="InterPro" id="IPR023298">
    <property type="entry name" value="ATPase_P-typ_TM_dom_sf"/>
</dbReference>
<dbReference type="InterPro" id="IPR032630">
    <property type="entry name" value="P_typ_ATPase_c"/>
</dbReference>
<dbReference type="OrthoDB" id="8740244at2759"/>
<feature type="transmembrane region" description="Helical" evidence="4">
    <location>
        <begin position="69"/>
        <end position="90"/>
    </location>
</feature>
<sequence>MFVWAVMSSDFAISRFKHLRKLLLVHGHWCYARLANMILYFIYKNVMFVNLLFWYQFFCGFSGSVMTNAWVLILFNLLFTSVPPLLCGVLDRQTAAHTLMQLPQLYNASKAFAGSSVSVLSFGSPINASALLIILLHQVIESPTLTWIHALVLLLSAASYFGFVLLFGLFCVTCSPPTNPLGVETLQMSDPLFYIICALTTVTALIPRYTHCT</sequence>
<gene>
    <name evidence="6" type="ORF">F7725_007581</name>
</gene>
<keyword evidence="3" id="KW-0460">Magnesium</keyword>